<name>A0ABD0KNQ7_9CAEN</name>
<dbReference type="InterPro" id="IPR002048">
    <property type="entry name" value="EF_hand_dom"/>
</dbReference>
<keyword evidence="4" id="KW-1185">Reference proteome</keyword>
<dbReference type="InterPro" id="IPR011992">
    <property type="entry name" value="EF-hand-dom_pair"/>
</dbReference>
<comment type="caution">
    <text evidence="3">The sequence shown here is derived from an EMBL/GenBank/DDBJ whole genome shotgun (WGS) entry which is preliminary data.</text>
</comment>
<dbReference type="EMBL" id="JACVVK020000147">
    <property type="protein sequence ID" value="KAK7488761.1"/>
    <property type="molecule type" value="Genomic_DNA"/>
</dbReference>
<reference evidence="3 4" key="1">
    <citation type="journal article" date="2023" name="Sci. Data">
        <title>Genome assembly of the Korean intertidal mud-creeper Batillaria attramentaria.</title>
        <authorList>
            <person name="Patra A.K."/>
            <person name="Ho P.T."/>
            <person name="Jun S."/>
            <person name="Lee S.J."/>
            <person name="Kim Y."/>
            <person name="Won Y.J."/>
        </authorList>
    </citation>
    <scope>NUCLEOTIDE SEQUENCE [LARGE SCALE GENOMIC DNA]</scope>
    <source>
        <strain evidence="3">Wonlab-2016</strain>
    </source>
</reference>
<dbReference type="Gene3D" id="1.10.238.10">
    <property type="entry name" value="EF-hand"/>
    <property type="match status" value="1"/>
</dbReference>
<dbReference type="AlphaFoldDB" id="A0ABD0KNQ7"/>
<dbReference type="SUPFAM" id="SSF47473">
    <property type="entry name" value="EF-hand"/>
    <property type="match status" value="1"/>
</dbReference>
<dbReference type="Pfam" id="PF13202">
    <property type="entry name" value="EF-hand_5"/>
    <property type="match status" value="1"/>
</dbReference>
<evidence type="ECO:0000313" key="4">
    <source>
        <dbReference type="Proteomes" id="UP001519460"/>
    </source>
</evidence>
<evidence type="ECO:0000259" key="2">
    <source>
        <dbReference type="PROSITE" id="PS50222"/>
    </source>
</evidence>
<proteinExistence type="predicted"/>
<keyword evidence="1" id="KW-0106">Calcium</keyword>
<evidence type="ECO:0000256" key="1">
    <source>
        <dbReference type="ARBA" id="ARBA00022837"/>
    </source>
</evidence>
<organism evidence="3 4">
    <name type="scientific">Batillaria attramentaria</name>
    <dbReference type="NCBI Taxonomy" id="370345"/>
    <lineage>
        <taxon>Eukaryota</taxon>
        <taxon>Metazoa</taxon>
        <taxon>Spiralia</taxon>
        <taxon>Lophotrochozoa</taxon>
        <taxon>Mollusca</taxon>
        <taxon>Gastropoda</taxon>
        <taxon>Caenogastropoda</taxon>
        <taxon>Sorbeoconcha</taxon>
        <taxon>Cerithioidea</taxon>
        <taxon>Batillariidae</taxon>
        <taxon>Batillaria</taxon>
    </lineage>
</organism>
<evidence type="ECO:0000313" key="3">
    <source>
        <dbReference type="EMBL" id="KAK7488761.1"/>
    </source>
</evidence>
<dbReference type="Proteomes" id="UP001519460">
    <property type="component" value="Unassembled WGS sequence"/>
</dbReference>
<gene>
    <name evidence="3" type="ORF">BaRGS_00020058</name>
</gene>
<dbReference type="PROSITE" id="PS00018">
    <property type="entry name" value="EF_HAND_1"/>
    <property type="match status" value="1"/>
</dbReference>
<dbReference type="PROSITE" id="PS50222">
    <property type="entry name" value="EF_HAND_2"/>
    <property type="match status" value="1"/>
</dbReference>
<dbReference type="InterPro" id="IPR018247">
    <property type="entry name" value="EF_Hand_1_Ca_BS"/>
</dbReference>
<accession>A0ABD0KNQ7</accession>
<feature type="domain" description="EF-hand" evidence="2">
    <location>
        <begin position="183"/>
        <end position="218"/>
    </location>
</feature>
<protein>
    <recommendedName>
        <fullName evidence="2">EF-hand domain-containing protein</fullName>
    </recommendedName>
</protein>
<sequence length="281" mass="29632">MSGNASSMSGAASSVSSYSALILGDGSGSSTPPSGSGGGDNLPGLVSDATLETAQIVVNVGILPVLVLLALSDTGFSLFHFSSRSISRMLSLVNPPLGEYWLDLGISGNLYTSAVRDTDLVVGFSEVFNLRAVIQLRPAGDDLGDKACVLRSGQRVCPTLRKVSVSYIQDIVLDSGQAQIEEHHGHVYELLFKAIDDNNDGHITKAEFDAHASDLDVDGNGEVTEQEFTQVWGSVTQHPGYMNIHAAELLFESVDGGTGAISLSNIDVLYAAFDTDGQHSR</sequence>